<accession>A0A8H5LYP9</accession>
<reference evidence="1 2" key="1">
    <citation type="journal article" date="2020" name="ISME J.">
        <title>Uncovering the hidden diversity of litter-decomposition mechanisms in mushroom-forming fungi.</title>
        <authorList>
            <person name="Floudas D."/>
            <person name="Bentzer J."/>
            <person name="Ahren D."/>
            <person name="Johansson T."/>
            <person name="Persson P."/>
            <person name="Tunlid A."/>
        </authorList>
    </citation>
    <scope>NUCLEOTIDE SEQUENCE [LARGE SCALE GENOMIC DNA]</scope>
    <source>
        <strain evidence="1 2">CBS 661.87</strain>
    </source>
</reference>
<dbReference type="AlphaFoldDB" id="A0A8H5LYP9"/>
<gene>
    <name evidence="1" type="ORF">D9615_009042</name>
</gene>
<dbReference type="OrthoDB" id="2788229at2759"/>
<name>A0A8H5LYP9_9AGAR</name>
<evidence type="ECO:0000313" key="2">
    <source>
        <dbReference type="Proteomes" id="UP000565441"/>
    </source>
</evidence>
<organism evidence="1 2">
    <name type="scientific">Tricholomella constricta</name>
    <dbReference type="NCBI Taxonomy" id="117010"/>
    <lineage>
        <taxon>Eukaryota</taxon>
        <taxon>Fungi</taxon>
        <taxon>Dikarya</taxon>
        <taxon>Basidiomycota</taxon>
        <taxon>Agaricomycotina</taxon>
        <taxon>Agaricomycetes</taxon>
        <taxon>Agaricomycetidae</taxon>
        <taxon>Agaricales</taxon>
        <taxon>Tricholomatineae</taxon>
        <taxon>Lyophyllaceae</taxon>
        <taxon>Tricholomella</taxon>
    </lineage>
</organism>
<dbReference type="Proteomes" id="UP000565441">
    <property type="component" value="Unassembled WGS sequence"/>
</dbReference>
<keyword evidence="2" id="KW-1185">Reference proteome</keyword>
<evidence type="ECO:0000313" key="1">
    <source>
        <dbReference type="EMBL" id="KAF5374437.1"/>
    </source>
</evidence>
<dbReference type="EMBL" id="JAACJP010000036">
    <property type="protein sequence ID" value="KAF5374437.1"/>
    <property type="molecule type" value="Genomic_DNA"/>
</dbReference>
<protein>
    <recommendedName>
        <fullName evidence="3">F-box domain-containing protein</fullName>
    </recommendedName>
</protein>
<evidence type="ECO:0008006" key="3">
    <source>
        <dbReference type="Google" id="ProtNLM"/>
    </source>
</evidence>
<sequence length="397" mass="44530">MMALSLSIPEDIISTILDELSSDIVSLEQCSLVSRSFLPLSQKHLFSSICLDHSTRIRGFYRLITNNAAFASYIRRVEIINFDDPGGRDWVMFEHTLVPLLQTLHNLHAFTLRNRFGPPLPWNTLPANLRSAILDLSVPSITLEYVVDVPMGHFARLVRLKSLKLVEVESDLGHPLDWVPLGASLPSPQPVGYLESLKIVNSPMCGRHLVTTLTDPRSSLKLSRLKDLEVWGDNGFTGTIMKAAGKSLQRVEWYGLGKEKDYHLDPSRFPSSFSELRALCSLKITTEFAHGDVDDPLLLLAQALTGATPGDTCALQDLNIFISFGWTPHRDVRAIDEYVFWPALDKALTRPGVYMELKRVGIGLMVRGGRETFAGLSKRRMPMLLERGVLRMMFDND</sequence>
<proteinExistence type="predicted"/>
<comment type="caution">
    <text evidence="1">The sequence shown here is derived from an EMBL/GenBank/DDBJ whole genome shotgun (WGS) entry which is preliminary data.</text>
</comment>